<evidence type="ECO:0000256" key="8">
    <source>
        <dbReference type="ARBA" id="ARBA00022679"/>
    </source>
</evidence>
<comment type="subcellular location">
    <subcellularLocation>
        <location evidence="1">Cell membrane</location>
        <topology evidence="1">Single-pass type I membrane protein</topology>
    </subcellularLocation>
</comment>
<dbReference type="InterPro" id="IPR013210">
    <property type="entry name" value="LRR_N_plant-typ"/>
</dbReference>
<evidence type="ECO:0000259" key="24">
    <source>
        <dbReference type="PROSITE" id="PS50011"/>
    </source>
</evidence>
<keyword evidence="26" id="KW-1185">Reference proteome</keyword>
<accession>A0AAV8CS40</accession>
<dbReference type="EMBL" id="JAMFTS010000004">
    <property type="protein sequence ID" value="KAJ4758395.1"/>
    <property type="molecule type" value="Genomic_DNA"/>
</dbReference>
<dbReference type="EC" id="2.7.11.1" evidence="3"/>
<dbReference type="Proteomes" id="UP001140206">
    <property type="component" value="Chromosome 4"/>
</dbReference>
<evidence type="ECO:0000256" key="9">
    <source>
        <dbReference type="ARBA" id="ARBA00022692"/>
    </source>
</evidence>
<dbReference type="InterPro" id="IPR001611">
    <property type="entry name" value="Leu-rich_rpt"/>
</dbReference>
<evidence type="ECO:0000256" key="14">
    <source>
        <dbReference type="ARBA" id="ARBA00022840"/>
    </source>
</evidence>
<evidence type="ECO:0000256" key="1">
    <source>
        <dbReference type="ARBA" id="ARBA00004251"/>
    </source>
</evidence>
<comment type="similarity">
    <text evidence="2">Belongs to the protein kinase superfamily. Ser/Thr protein kinase family.</text>
</comment>
<evidence type="ECO:0000313" key="26">
    <source>
        <dbReference type="Proteomes" id="UP001140206"/>
    </source>
</evidence>
<evidence type="ECO:0000256" key="21">
    <source>
        <dbReference type="PROSITE-ProRule" id="PRU10141"/>
    </source>
</evidence>
<dbReference type="Pfam" id="PF00560">
    <property type="entry name" value="LRR_1"/>
    <property type="match status" value="9"/>
</dbReference>
<dbReference type="PROSITE" id="PS00108">
    <property type="entry name" value="PROTEIN_KINASE_ST"/>
    <property type="match status" value="1"/>
</dbReference>
<dbReference type="GO" id="GO:0005524">
    <property type="term" value="F:ATP binding"/>
    <property type="evidence" value="ECO:0007669"/>
    <property type="project" value="UniProtKB-UniRule"/>
</dbReference>
<keyword evidence="6" id="KW-0597">Phosphoprotein</keyword>
<evidence type="ECO:0000256" key="6">
    <source>
        <dbReference type="ARBA" id="ARBA00022553"/>
    </source>
</evidence>
<evidence type="ECO:0000256" key="17">
    <source>
        <dbReference type="ARBA" id="ARBA00023170"/>
    </source>
</evidence>
<dbReference type="InterPro" id="IPR011009">
    <property type="entry name" value="Kinase-like_dom_sf"/>
</dbReference>
<evidence type="ECO:0000256" key="3">
    <source>
        <dbReference type="ARBA" id="ARBA00012513"/>
    </source>
</evidence>
<dbReference type="SUPFAM" id="SSF52058">
    <property type="entry name" value="L domain-like"/>
    <property type="match status" value="1"/>
</dbReference>
<evidence type="ECO:0000256" key="20">
    <source>
        <dbReference type="ARBA" id="ARBA00048679"/>
    </source>
</evidence>
<keyword evidence="16 22" id="KW-0472">Membrane</keyword>
<dbReference type="Gene3D" id="1.10.510.10">
    <property type="entry name" value="Transferase(Phosphotransferase) domain 1"/>
    <property type="match status" value="1"/>
</dbReference>
<comment type="catalytic activity">
    <reaction evidence="20">
        <text>L-seryl-[protein] + ATP = O-phospho-L-seryl-[protein] + ADP + H(+)</text>
        <dbReference type="Rhea" id="RHEA:17989"/>
        <dbReference type="Rhea" id="RHEA-COMP:9863"/>
        <dbReference type="Rhea" id="RHEA-COMP:11604"/>
        <dbReference type="ChEBI" id="CHEBI:15378"/>
        <dbReference type="ChEBI" id="CHEBI:29999"/>
        <dbReference type="ChEBI" id="CHEBI:30616"/>
        <dbReference type="ChEBI" id="CHEBI:83421"/>
        <dbReference type="ChEBI" id="CHEBI:456216"/>
        <dbReference type="EC" id="2.7.11.1"/>
    </reaction>
</comment>
<keyword evidence="4" id="KW-1003">Cell membrane</keyword>
<dbReference type="GO" id="GO:0009791">
    <property type="term" value="P:post-embryonic development"/>
    <property type="evidence" value="ECO:0007669"/>
    <property type="project" value="UniProtKB-ARBA"/>
</dbReference>
<gene>
    <name evidence="25" type="ORF">LUZ62_068770</name>
</gene>
<dbReference type="GO" id="GO:0051707">
    <property type="term" value="P:response to other organism"/>
    <property type="evidence" value="ECO:0007669"/>
    <property type="project" value="UniProtKB-ARBA"/>
</dbReference>
<keyword evidence="5" id="KW-0723">Serine/threonine-protein kinase</keyword>
<keyword evidence="7" id="KW-0433">Leucine-rich repeat</keyword>
<feature type="chain" id="PRO_5043350326" description="non-specific serine/threonine protein kinase" evidence="23">
    <location>
        <begin position="25"/>
        <end position="960"/>
    </location>
</feature>
<evidence type="ECO:0000256" key="7">
    <source>
        <dbReference type="ARBA" id="ARBA00022614"/>
    </source>
</evidence>
<dbReference type="PANTHER" id="PTHR48056:SF20">
    <property type="entry name" value="PROTEIN KINASE DOMAIN-CONTAINING PROTEIN"/>
    <property type="match status" value="1"/>
</dbReference>
<evidence type="ECO:0000313" key="25">
    <source>
        <dbReference type="EMBL" id="KAJ4758395.1"/>
    </source>
</evidence>
<dbReference type="GO" id="GO:0004674">
    <property type="term" value="F:protein serine/threonine kinase activity"/>
    <property type="evidence" value="ECO:0007669"/>
    <property type="project" value="UniProtKB-KW"/>
</dbReference>
<feature type="signal peptide" evidence="23">
    <location>
        <begin position="1"/>
        <end position="24"/>
    </location>
</feature>
<dbReference type="PROSITE" id="PS50011">
    <property type="entry name" value="PROTEIN_KINASE_DOM"/>
    <property type="match status" value="1"/>
</dbReference>
<sequence length="960" mass="106353">MLKFSLLLTFWVTLHFSTYHISTSLQVETQALLEIKKHLTDPLSLLESWANKSGSPCNFFGIKCDPNSGWVTAISLVNCSLSGNLSPSVSLFQNLSSLELGSNSISGAIPAELGHCTNLNTLNLSNNAFTGEIPDLSSLSELQVFDLSTNELQGNFPNWLGRLPNLLQLGLGENNFTEGLIPENIGNLKKLRWLFLGQCNFIGEIPGTILELLSLETLDFSRNHISGSFPKTISNLKNVYKIELYQNNLTGEIPAELVTLTELSEFDISRNQITGNLPPELSNLKKLKYFHIYSNKFSGELPTGFGDLQFLWSFSIYENSFSGVFPENLGKFSPLYSIDISENNFSGQFPRFLCQNGNLHFLLALDNKFSGEFPDSYAACKTLERFRISQNQFVGSIADEIWGLPNAVIIDLADNRFVGGISSDIKVSSNLNQLYLQNNQFSGEIPVEISEIPPLQKVIFSNNSFSGAIPPLIGELKQLSFLHLDQNKLSGPIPSEIGLCGNLVDLNIAENFLEGNIPDSLSNLVSLNSLNLSHNALCGSIPNSLQALKLSYVDFSNNSLSGPIPPQLLAIAGEEAFSGNPDLCVIEIAINWKHSVSKISSCKGSYTRNNILQKRIFVIVIIVLFMSIILMALGYVCYASYKLEEARKLKDPERCNSVPALESYNPPEIDPEVIINNLNESSLIGSGGTGKVYRVDLSKDCGSVAVKQLWKADNSKNLTAEISSLGKIRHKNILKLCAFIRFKGVGYLIYEFMQNGSLYDALRREVKKEWMVLDWEKRYKIALGAAKGVMYLHHDCEPPIIHRDIKSSNILLDENFEAKLADFGIAKKVGDVMETSCFAGTHGYIAPELAYTLHANEKSDTYSFGVVLLELVTGRSPADPQFDDDHNKGIVACARNHHLNQDLSRILDPCISTYVQDDMRRVVEIALRCTDQSPSLRPTMREVVNMLTDSSPCVLVKNGK</sequence>
<dbReference type="FunFam" id="3.80.10.10:FF:000228">
    <property type="entry name" value="Leucine-rich repeat receptor-like serine/threonine-protein kinase BAM1"/>
    <property type="match status" value="1"/>
</dbReference>
<keyword evidence="10 23" id="KW-0732">Signal</keyword>
<dbReference type="GO" id="GO:0005886">
    <property type="term" value="C:plasma membrane"/>
    <property type="evidence" value="ECO:0007669"/>
    <property type="project" value="UniProtKB-SubCell"/>
</dbReference>
<keyword evidence="17 25" id="KW-0675">Receptor</keyword>
<dbReference type="InterPro" id="IPR003591">
    <property type="entry name" value="Leu-rich_rpt_typical-subtyp"/>
</dbReference>
<keyword evidence="12 21" id="KW-0547">Nucleotide-binding</keyword>
<feature type="binding site" evidence="21">
    <location>
        <position position="707"/>
    </location>
    <ligand>
        <name>ATP</name>
        <dbReference type="ChEBI" id="CHEBI:30616"/>
    </ligand>
</feature>
<evidence type="ECO:0000256" key="2">
    <source>
        <dbReference type="ARBA" id="ARBA00008684"/>
    </source>
</evidence>
<dbReference type="AlphaFoldDB" id="A0AAV8CS40"/>
<dbReference type="Gene3D" id="3.80.10.10">
    <property type="entry name" value="Ribonuclease Inhibitor"/>
    <property type="match status" value="4"/>
</dbReference>
<keyword evidence="15 22" id="KW-1133">Transmembrane helix</keyword>
<evidence type="ECO:0000256" key="19">
    <source>
        <dbReference type="ARBA" id="ARBA00047899"/>
    </source>
</evidence>
<organism evidence="25 26">
    <name type="scientific">Rhynchospora pubera</name>
    <dbReference type="NCBI Taxonomy" id="906938"/>
    <lineage>
        <taxon>Eukaryota</taxon>
        <taxon>Viridiplantae</taxon>
        <taxon>Streptophyta</taxon>
        <taxon>Embryophyta</taxon>
        <taxon>Tracheophyta</taxon>
        <taxon>Spermatophyta</taxon>
        <taxon>Magnoliopsida</taxon>
        <taxon>Liliopsida</taxon>
        <taxon>Poales</taxon>
        <taxon>Cyperaceae</taxon>
        <taxon>Cyperoideae</taxon>
        <taxon>Rhynchosporeae</taxon>
        <taxon>Rhynchospora</taxon>
    </lineage>
</organism>
<keyword evidence="8" id="KW-0808">Transferase</keyword>
<keyword evidence="9 22" id="KW-0812">Transmembrane</keyword>
<evidence type="ECO:0000256" key="5">
    <source>
        <dbReference type="ARBA" id="ARBA00022527"/>
    </source>
</evidence>
<comment type="caution">
    <text evidence="25">The sequence shown here is derived from an EMBL/GenBank/DDBJ whole genome shotgun (WGS) entry which is preliminary data.</text>
</comment>
<dbReference type="GO" id="GO:0006952">
    <property type="term" value="P:defense response"/>
    <property type="evidence" value="ECO:0007669"/>
    <property type="project" value="UniProtKB-ARBA"/>
</dbReference>
<protein>
    <recommendedName>
        <fullName evidence="3">non-specific serine/threonine protein kinase</fullName>
        <ecNumber evidence="3">2.7.11.1</ecNumber>
    </recommendedName>
</protein>
<feature type="transmembrane region" description="Helical" evidence="22">
    <location>
        <begin position="616"/>
        <end position="641"/>
    </location>
</feature>
<dbReference type="Gene3D" id="3.30.200.20">
    <property type="entry name" value="Phosphorylase Kinase, domain 1"/>
    <property type="match status" value="1"/>
</dbReference>
<dbReference type="InterPro" id="IPR000719">
    <property type="entry name" value="Prot_kinase_dom"/>
</dbReference>
<dbReference type="FunFam" id="3.80.10.10:FF:000453">
    <property type="entry name" value="Leucine-rich receptor-like protein kinase family protein"/>
    <property type="match status" value="1"/>
</dbReference>
<evidence type="ECO:0000256" key="23">
    <source>
        <dbReference type="SAM" id="SignalP"/>
    </source>
</evidence>
<dbReference type="Pfam" id="PF08263">
    <property type="entry name" value="LRRNT_2"/>
    <property type="match status" value="1"/>
</dbReference>
<dbReference type="InterPro" id="IPR017441">
    <property type="entry name" value="Protein_kinase_ATP_BS"/>
</dbReference>
<dbReference type="FunFam" id="3.80.10.10:FF:000215">
    <property type="entry name" value="Receptor-like protein kinase HSL1"/>
    <property type="match status" value="1"/>
</dbReference>
<keyword evidence="18" id="KW-0325">Glycoprotein</keyword>
<dbReference type="PANTHER" id="PTHR48056">
    <property type="entry name" value="LRR RECEPTOR-LIKE SERINE/THREONINE-PROTEIN KINASE-RELATED"/>
    <property type="match status" value="1"/>
</dbReference>
<dbReference type="InterPro" id="IPR008271">
    <property type="entry name" value="Ser/Thr_kinase_AS"/>
</dbReference>
<dbReference type="PROSITE" id="PS00107">
    <property type="entry name" value="PROTEIN_KINASE_ATP"/>
    <property type="match status" value="1"/>
</dbReference>
<dbReference type="FunFam" id="1.10.510.10:FF:000417">
    <property type="entry name" value="Leucine-rich repeat receptor-like protein kinase"/>
    <property type="match status" value="1"/>
</dbReference>
<keyword evidence="14 21" id="KW-0067">ATP-binding</keyword>
<comment type="catalytic activity">
    <reaction evidence="19">
        <text>L-threonyl-[protein] + ATP = O-phospho-L-threonyl-[protein] + ADP + H(+)</text>
        <dbReference type="Rhea" id="RHEA:46608"/>
        <dbReference type="Rhea" id="RHEA-COMP:11060"/>
        <dbReference type="Rhea" id="RHEA-COMP:11605"/>
        <dbReference type="ChEBI" id="CHEBI:15378"/>
        <dbReference type="ChEBI" id="CHEBI:30013"/>
        <dbReference type="ChEBI" id="CHEBI:30616"/>
        <dbReference type="ChEBI" id="CHEBI:61977"/>
        <dbReference type="ChEBI" id="CHEBI:456216"/>
        <dbReference type="EC" id="2.7.11.1"/>
    </reaction>
</comment>
<dbReference type="SMART" id="SM00220">
    <property type="entry name" value="S_TKc"/>
    <property type="match status" value="1"/>
</dbReference>
<evidence type="ECO:0000256" key="13">
    <source>
        <dbReference type="ARBA" id="ARBA00022777"/>
    </source>
</evidence>
<feature type="domain" description="Protein kinase" evidence="24">
    <location>
        <begin position="678"/>
        <end position="954"/>
    </location>
</feature>
<dbReference type="SUPFAM" id="SSF52047">
    <property type="entry name" value="RNI-like"/>
    <property type="match status" value="1"/>
</dbReference>
<evidence type="ECO:0000256" key="10">
    <source>
        <dbReference type="ARBA" id="ARBA00022729"/>
    </source>
</evidence>
<dbReference type="InterPro" id="IPR050647">
    <property type="entry name" value="Plant_LRR-RLKs"/>
</dbReference>
<dbReference type="SUPFAM" id="SSF56112">
    <property type="entry name" value="Protein kinase-like (PK-like)"/>
    <property type="match status" value="1"/>
</dbReference>
<keyword evidence="11" id="KW-0677">Repeat</keyword>
<evidence type="ECO:0000256" key="11">
    <source>
        <dbReference type="ARBA" id="ARBA00022737"/>
    </source>
</evidence>
<dbReference type="Pfam" id="PF00069">
    <property type="entry name" value="Pkinase"/>
    <property type="match status" value="1"/>
</dbReference>
<name>A0AAV8CS40_9POAL</name>
<evidence type="ECO:0000256" key="4">
    <source>
        <dbReference type="ARBA" id="ARBA00022475"/>
    </source>
</evidence>
<dbReference type="SMART" id="SM00369">
    <property type="entry name" value="LRR_TYP"/>
    <property type="match status" value="6"/>
</dbReference>
<keyword evidence="13 25" id="KW-0418">Kinase</keyword>
<evidence type="ECO:0000256" key="22">
    <source>
        <dbReference type="SAM" id="Phobius"/>
    </source>
</evidence>
<evidence type="ECO:0000256" key="12">
    <source>
        <dbReference type="ARBA" id="ARBA00022741"/>
    </source>
</evidence>
<evidence type="ECO:0000256" key="18">
    <source>
        <dbReference type="ARBA" id="ARBA00023180"/>
    </source>
</evidence>
<evidence type="ECO:0000256" key="15">
    <source>
        <dbReference type="ARBA" id="ARBA00022989"/>
    </source>
</evidence>
<proteinExistence type="inferred from homology"/>
<dbReference type="InterPro" id="IPR032675">
    <property type="entry name" value="LRR_dom_sf"/>
</dbReference>
<evidence type="ECO:0000256" key="16">
    <source>
        <dbReference type="ARBA" id="ARBA00023136"/>
    </source>
</evidence>
<reference evidence="25" key="1">
    <citation type="submission" date="2022-08" db="EMBL/GenBank/DDBJ databases">
        <authorList>
            <person name="Marques A."/>
        </authorList>
    </citation>
    <scope>NUCLEOTIDE SEQUENCE</scope>
    <source>
        <strain evidence="25">RhyPub2mFocal</strain>
        <tissue evidence="25">Leaves</tissue>
    </source>
</reference>
<dbReference type="GO" id="GO:0033612">
    <property type="term" value="F:receptor serine/threonine kinase binding"/>
    <property type="evidence" value="ECO:0007669"/>
    <property type="project" value="TreeGrafter"/>
</dbReference>
<dbReference type="PROSITE" id="PS51450">
    <property type="entry name" value="LRR"/>
    <property type="match status" value="1"/>
</dbReference>